<dbReference type="Gene3D" id="3.30.720.120">
    <property type="match status" value="1"/>
</dbReference>
<feature type="domain" description="VOC" evidence="1">
    <location>
        <begin position="18"/>
        <end position="144"/>
    </location>
</feature>
<dbReference type="PANTHER" id="PTHR34109:SF1">
    <property type="entry name" value="VOC DOMAIN-CONTAINING PROTEIN"/>
    <property type="match status" value="1"/>
</dbReference>
<dbReference type="PANTHER" id="PTHR34109">
    <property type="entry name" value="BNAUNNG04460D PROTEIN-RELATED"/>
    <property type="match status" value="1"/>
</dbReference>
<evidence type="ECO:0000259" key="1">
    <source>
        <dbReference type="PROSITE" id="PS51819"/>
    </source>
</evidence>
<dbReference type="Pfam" id="PF00903">
    <property type="entry name" value="Glyoxalase"/>
    <property type="match status" value="1"/>
</dbReference>
<dbReference type="InterPro" id="IPR029068">
    <property type="entry name" value="Glyas_Bleomycin-R_OHBP_Dase"/>
</dbReference>
<dbReference type="Proteomes" id="UP001500393">
    <property type="component" value="Unassembled WGS sequence"/>
</dbReference>
<accession>A0ABN2EKE3</accession>
<proteinExistence type="predicted"/>
<protein>
    <submittedName>
        <fullName evidence="2">VOC family protein</fullName>
    </submittedName>
</protein>
<organism evidence="2 3">
    <name type="scientific">Kribbella sancticallisti</name>
    <dbReference type="NCBI Taxonomy" id="460087"/>
    <lineage>
        <taxon>Bacteria</taxon>
        <taxon>Bacillati</taxon>
        <taxon>Actinomycetota</taxon>
        <taxon>Actinomycetes</taxon>
        <taxon>Propionibacteriales</taxon>
        <taxon>Kribbellaceae</taxon>
        <taxon>Kribbella</taxon>
    </lineage>
</organism>
<evidence type="ECO:0000313" key="3">
    <source>
        <dbReference type="Proteomes" id="UP001500393"/>
    </source>
</evidence>
<evidence type="ECO:0000313" key="2">
    <source>
        <dbReference type="EMBL" id="GAA1609839.1"/>
    </source>
</evidence>
<reference evidence="2 3" key="1">
    <citation type="journal article" date="2019" name="Int. J. Syst. Evol. Microbiol.">
        <title>The Global Catalogue of Microorganisms (GCM) 10K type strain sequencing project: providing services to taxonomists for standard genome sequencing and annotation.</title>
        <authorList>
            <consortium name="The Broad Institute Genomics Platform"/>
            <consortium name="The Broad Institute Genome Sequencing Center for Infectious Disease"/>
            <person name="Wu L."/>
            <person name="Ma J."/>
        </authorList>
    </citation>
    <scope>NUCLEOTIDE SEQUENCE [LARGE SCALE GENOMIC DNA]</scope>
    <source>
        <strain evidence="2 3">JCM 14969</strain>
    </source>
</reference>
<dbReference type="PROSITE" id="PS51819">
    <property type="entry name" value="VOC"/>
    <property type="match status" value="1"/>
</dbReference>
<dbReference type="Gene3D" id="3.30.720.110">
    <property type="match status" value="1"/>
</dbReference>
<comment type="caution">
    <text evidence="2">The sequence shown here is derived from an EMBL/GenBank/DDBJ whole genome shotgun (WGS) entry which is preliminary data.</text>
</comment>
<dbReference type="InterPro" id="IPR004360">
    <property type="entry name" value="Glyas_Fos-R_dOase_dom"/>
</dbReference>
<dbReference type="SUPFAM" id="SSF54593">
    <property type="entry name" value="Glyoxalase/Bleomycin resistance protein/Dihydroxybiphenyl dioxygenase"/>
    <property type="match status" value="1"/>
</dbReference>
<dbReference type="EMBL" id="BAAAOS010000058">
    <property type="protein sequence ID" value="GAA1609839.1"/>
    <property type="molecule type" value="Genomic_DNA"/>
</dbReference>
<dbReference type="InterPro" id="IPR037523">
    <property type="entry name" value="VOC_core"/>
</dbReference>
<gene>
    <name evidence="2" type="ORF">GCM10009789_75260</name>
</gene>
<sequence length="157" mass="16794">MPGWTSQSEVMDTKTDTKIGVWPTLIYRDGQAALKFLTEGLGFSLVAQYPGVAEGSIAHAELAWPAGGGVMVSSIDRNAEPNEFDKYVDQAAAVYLVHDDPDALWPKVMAAGATVLREMRDEDYGSRGFAVTDFEGNVWSVGTYGGEIGASSTGPQQ</sequence>
<name>A0ABN2EKE3_9ACTN</name>
<keyword evidence="3" id="KW-1185">Reference proteome</keyword>